<proteinExistence type="predicted"/>
<keyword evidence="1" id="KW-0812">Transmembrane</keyword>
<keyword evidence="1" id="KW-1133">Transmembrane helix</keyword>
<evidence type="ECO:0000313" key="2">
    <source>
        <dbReference type="EMBL" id="GHE61067.1"/>
    </source>
</evidence>
<dbReference type="RefSeq" id="WP_189629614.1">
    <property type="nucleotide sequence ID" value="NZ_BNAG01000002.1"/>
</dbReference>
<dbReference type="EMBL" id="BNAG01000002">
    <property type="protein sequence ID" value="GHE61067.1"/>
    <property type="molecule type" value="Genomic_DNA"/>
</dbReference>
<reference evidence="3" key="1">
    <citation type="journal article" date="2019" name="Int. J. Syst. Evol. Microbiol.">
        <title>The Global Catalogue of Microorganisms (GCM) 10K type strain sequencing project: providing services to taxonomists for standard genome sequencing and annotation.</title>
        <authorList>
            <consortium name="The Broad Institute Genomics Platform"/>
            <consortium name="The Broad Institute Genome Sequencing Center for Infectious Disease"/>
            <person name="Wu L."/>
            <person name="Ma J."/>
        </authorList>
    </citation>
    <scope>NUCLEOTIDE SEQUENCE [LARGE SCALE GENOMIC DNA]</scope>
    <source>
        <strain evidence="3">CGMCC 1.15111</strain>
    </source>
</reference>
<comment type="caution">
    <text evidence="2">The sequence shown here is derived from an EMBL/GenBank/DDBJ whole genome shotgun (WGS) entry which is preliminary data.</text>
</comment>
<gene>
    <name evidence="2" type="ORF">GCM10011340_14990</name>
</gene>
<keyword evidence="3" id="KW-1185">Reference proteome</keyword>
<sequence length="147" mass="16797">MSYRENKNLVNIVSAIAVPAIYFFFIFKNSPYEHMDTAELLKFWGKEMMTYILVAIGVRIGIEILYSVLYAVITRESIPKTDERDKIIELKSKNISQVIFIFGIIAGMGSLALEMSVNTFFLAFLIGGVIAEIVENLVQLFYYQRGF</sequence>
<feature type="transmembrane region" description="Helical" evidence="1">
    <location>
        <begin position="94"/>
        <end position="113"/>
    </location>
</feature>
<dbReference type="Proteomes" id="UP000658258">
    <property type="component" value="Unassembled WGS sequence"/>
</dbReference>
<evidence type="ECO:0000313" key="3">
    <source>
        <dbReference type="Proteomes" id="UP000658258"/>
    </source>
</evidence>
<accession>A0ABQ3I734</accession>
<name>A0ABQ3I734_9BACT</name>
<protein>
    <submittedName>
        <fullName evidence="2">Uncharacterized protein</fullName>
    </submittedName>
</protein>
<feature type="transmembrane region" description="Helical" evidence="1">
    <location>
        <begin position="9"/>
        <end position="28"/>
    </location>
</feature>
<feature type="transmembrane region" description="Helical" evidence="1">
    <location>
        <begin position="119"/>
        <end position="143"/>
    </location>
</feature>
<keyword evidence="1" id="KW-0472">Membrane</keyword>
<evidence type="ECO:0000256" key="1">
    <source>
        <dbReference type="SAM" id="Phobius"/>
    </source>
</evidence>
<organism evidence="2 3">
    <name type="scientific">Roseivirga thermotolerans</name>
    <dbReference type="NCBI Taxonomy" id="1758176"/>
    <lineage>
        <taxon>Bacteria</taxon>
        <taxon>Pseudomonadati</taxon>
        <taxon>Bacteroidota</taxon>
        <taxon>Cytophagia</taxon>
        <taxon>Cytophagales</taxon>
        <taxon>Roseivirgaceae</taxon>
        <taxon>Roseivirga</taxon>
    </lineage>
</organism>
<feature type="transmembrane region" description="Helical" evidence="1">
    <location>
        <begin position="48"/>
        <end position="73"/>
    </location>
</feature>